<dbReference type="GO" id="GO:0005576">
    <property type="term" value="C:extracellular region"/>
    <property type="evidence" value="ECO:0007669"/>
    <property type="project" value="InterPro"/>
</dbReference>
<dbReference type="GO" id="GO:0004553">
    <property type="term" value="F:hydrolase activity, hydrolyzing O-glycosyl compounds"/>
    <property type="evidence" value="ECO:0007669"/>
    <property type="project" value="InterPro"/>
</dbReference>
<organism evidence="6 7">
    <name type="scientific">Streptosporangium subroseum</name>
    <dbReference type="NCBI Taxonomy" id="106412"/>
    <lineage>
        <taxon>Bacteria</taxon>
        <taxon>Bacillati</taxon>
        <taxon>Actinomycetota</taxon>
        <taxon>Actinomycetes</taxon>
        <taxon>Streptosporangiales</taxon>
        <taxon>Streptosporangiaceae</taxon>
        <taxon>Streptosporangium</taxon>
    </lineage>
</organism>
<evidence type="ECO:0000313" key="7">
    <source>
        <dbReference type="Proteomes" id="UP000198282"/>
    </source>
</evidence>
<dbReference type="PANTHER" id="PTHR34823">
    <property type="entry name" value="GLCNAC-BINDING PROTEIN A"/>
    <property type="match status" value="1"/>
</dbReference>
<proteinExistence type="predicted"/>
<dbReference type="Gene3D" id="2.10.10.20">
    <property type="entry name" value="Carbohydrate-binding module superfamily 5/12"/>
    <property type="match status" value="1"/>
</dbReference>
<feature type="region of interest" description="Disordered" evidence="3">
    <location>
        <begin position="214"/>
        <end position="252"/>
    </location>
</feature>
<feature type="signal peptide" evidence="4">
    <location>
        <begin position="1"/>
        <end position="29"/>
    </location>
</feature>
<dbReference type="Proteomes" id="UP000198282">
    <property type="component" value="Unassembled WGS sequence"/>
</dbReference>
<evidence type="ECO:0000256" key="1">
    <source>
        <dbReference type="ARBA" id="ARBA00022729"/>
    </source>
</evidence>
<evidence type="ECO:0000256" key="3">
    <source>
        <dbReference type="SAM" id="MobiDB-lite"/>
    </source>
</evidence>
<feature type="domain" description="Chitin-binding type-3" evidence="5">
    <location>
        <begin position="249"/>
        <end position="295"/>
    </location>
</feature>
<keyword evidence="7" id="KW-1185">Reference proteome</keyword>
<dbReference type="SMART" id="SM00495">
    <property type="entry name" value="ChtBD3"/>
    <property type="match status" value="1"/>
</dbReference>
<dbReference type="InterPro" id="IPR003610">
    <property type="entry name" value="CBM5/12"/>
</dbReference>
<dbReference type="AlphaFoldDB" id="A0A239BHG8"/>
<dbReference type="PANTHER" id="PTHR34823:SF1">
    <property type="entry name" value="CHITIN-BINDING TYPE-4 DOMAIN-CONTAINING PROTEIN"/>
    <property type="match status" value="1"/>
</dbReference>
<dbReference type="Pfam" id="PF02839">
    <property type="entry name" value="CBM_5_12"/>
    <property type="match status" value="1"/>
</dbReference>
<dbReference type="InterPro" id="IPR036573">
    <property type="entry name" value="CBM_sf_5/12"/>
</dbReference>
<reference evidence="6 7" key="1">
    <citation type="submission" date="2017-06" db="EMBL/GenBank/DDBJ databases">
        <authorList>
            <person name="Kim H.J."/>
            <person name="Triplett B.A."/>
        </authorList>
    </citation>
    <scope>NUCLEOTIDE SEQUENCE [LARGE SCALE GENOMIC DNA]</scope>
    <source>
        <strain evidence="6 7">CGMCC 4.2132</strain>
    </source>
</reference>
<evidence type="ECO:0000256" key="2">
    <source>
        <dbReference type="ARBA" id="ARBA00022801"/>
    </source>
</evidence>
<evidence type="ECO:0000256" key="4">
    <source>
        <dbReference type="SAM" id="SignalP"/>
    </source>
</evidence>
<dbReference type="CDD" id="cd12214">
    <property type="entry name" value="ChiA1_BD"/>
    <property type="match status" value="1"/>
</dbReference>
<name>A0A239BHG8_9ACTN</name>
<protein>
    <submittedName>
        <fullName evidence="6">Chitin-binding protein</fullName>
    </submittedName>
</protein>
<accession>A0A239BHG8</accession>
<dbReference type="GO" id="GO:0005975">
    <property type="term" value="P:carbohydrate metabolic process"/>
    <property type="evidence" value="ECO:0007669"/>
    <property type="project" value="InterPro"/>
</dbReference>
<dbReference type="InterPro" id="IPR051024">
    <property type="entry name" value="GlcNAc_Chitin_IntDeg"/>
</dbReference>
<dbReference type="CDD" id="cd21177">
    <property type="entry name" value="LPMO_AA10"/>
    <property type="match status" value="1"/>
</dbReference>
<dbReference type="EMBL" id="FZOD01000003">
    <property type="protein sequence ID" value="SNS06808.1"/>
    <property type="molecule type" value="Genomic_DNA"/>
</dbReference>
<dbReference type="Gene3D" id="2.70.50.50">
    <property type="entry name" value="chitin-binding protein cbp21"/>
    <property type="match status" value="1"/>
</dbReference>
<evidence type="ECO:0000313" key="6">
    <source>
        <dbReference type="EMBL" id="SNS06808.1"/>
    </source>
</evidence>
<dbReference type="InterPro" id="IPR004302">
    <property type="entry name" value="Cellulose/chitin-bd_N"/>
</dbReference>
<sequence length="295" mass="31121">MNKRKIALIAAAASAPALLSTVLITSAQAHGSMESPVSRVYACFLEGPESPDTAACKAAVTTGGTQPLYDWNEINIGDAAGRHRTIIPDGTLCSAGRAKYRGFDAARTDWPSTALPAGGGAYTFRYKATAPHPGSFDVYVTKNGYNPAQPLKWSDLETTPFLKVTNPGLVNGAYVMQGQLPSGKSGRHLIYSIWQRSDSPEAFYTCSDVTFGGTASPSPTPTVTPTPTPPATPKPTPTPTPTPTPPGSAQAWRTGVSYATGALVTYSGATYRCLQSHTSLTGWEPSNVPALWQRL</sequence>
<dbReference type="SUPFAM" id="SSF51055">
    <property type="entry name" value="Carbohydrate binding domain"/>
    <property type="match status" value="1"/>
</dbReference>
<keyword evidence="2" id="KW-0378">Hydrolase</keyword>
<dbReference type="SUPFAM" id="SSF81296">
    <property type="entry name" value="E set domains"/>
    <property type="match status" value="1"/>
</dbReference>
<evidence type="ECO:0000259" key="5">
    <source>
        <dbReference type="SMART" id="SM00495"/>
    </source>
</evidence>
<dbReference type="InterPro" id="IPR014756">
    <property type="entry name" value="Ig_E-set"/>
</dbReference>
<dbReference type="Pfam" id="PF03067">
    <property type="entry name" value="LPMO_10"/>
    <property type="match status" value="1"/>
</dbReference>
<dbReference type="RefSeq" id="WP_089205895.1">
    <property type="nucleotide sequence ID" value="NZ_FZOD01000003.1"/>
</dbReference>
<feature type="chain" id="PRO_5012444192" evidence="4">
    <location>
        <begin position="30"/>
        <end position="295"/>
    </location>
</feature>
<dbReference type="OrthoDB" id="5179374at2"/>
<keyword evidence="1 4" id="KW-0732">Signal</keyword>
<gene>
    <name evidence="6" type="ORF">SAMN05216276_1003188</name>
</gene>
<dbReference type="GO" id="GO:0030246">
    <property type="term" value="F:carbohydrate binding"/>
    <property type="evidence" value="ECO:0007669"/>
    <property type="project" value="InterPro"/>
</dbReference>
<feature type="compositionally biased region" description="Pro residues" evidence="3">
    <location>
        <begin position="218"/>
        <end position="246"/>
    </location>
</feature>